<organism evidence="8 9">
    <name type="scientific">Thermophilibacter provencensis</name>
    <dbReference type="NCBI Taxonomy" id="1852386"/>
    <lineage>
        <taxon>Bacteria</taxon>
        <taxon>Bacillati</taxon>
        <taxon>Actinomycetota</taxon>
        <taxon>Coriobacteriia</taxon>
        <taxon>Coriobacteriales</taxon>
        <taxon>Atopobiaceae</taxon>
        <taxon>Thermophilibacter</taxon>
    </lineage>
</organism>
<dbReference type="SUPFAM" id="SSF52161">
    <property type="entry name" value="Ribosomal protein L13"/>
    <property type="match status" value="1"/>
</dbReference>
<evidence type="ECO:0000256" key="4">
    <source>
        <dbReference type="ARBA" id="ARBA00035201"/>
    </source>
</evidence>
<gene>
    <name evidence="5 7 8" type="primary">rplM</name>
    <name evidence="8" type="ORF">K8U72_02715</name>
</gene>
<dbReference type="Proteomes" id="UP000697330">
    <property type="component" value="Unassembled WGS sequence"/>
</dbReference>
<comment type="subunit">
    <text evidence="5">Part of the 50S ribosomal subunit.</text>
</comment>
<dbReference type="GO" id="GO:0022625">
    <property type="term" value="C:cytosolic large ribosomal subunit"/>
    <property type="evidence" value="ECO:0007669"/>
    <property type="project" value="TreeGrafter"/>
</dbReference>
<dbReference type="FunFam" id="3.90.1180.10:FF:000001">
    <property type="entry name" value="50S ribosomal protein L13"/>
    <property type="match status" value="1"/>
</dbReference>
<dbReference type="PANTHER" id="PTHR11545">
    <property type="entry name" value="RIBOSOMAL PROTEIN L13"/>
    <property type="match status" value="1"/>
</dbReference>
<evidence type="ECO:0000313" key="9">
    <source>
        <dbReference type="Proteomes" id="UP000697330"/>
    </source>
</evidence>
<dbReference type="OrthoDB" id="9801330at2"/>
<accession>A0A921GGK6</accession>
<protein>
    <recommendedName>
        <fullName evidence="4 5">Large ribosomal subunit protein uL13</fullName>
    </recommendedName>
</protein>
<dbReference type="InterPro" id="IPR023563">
    <property type="entry name" value="Ribosomal_uL13_CS"/>
</dbReference>
<dbReference type="GO" id="GO:0017148">
    <property type="term" value="P:negative regulation of translation"/>
    <property type="evidence" value="ECO:0007669"/>
    <property type="project" value="TreeGrafter"/>
</dbReference>
<evidence type="ECO:0000256" key="1">
    <source>
        <dbReference type="ARBA" id="ARBA00006227"/>
    </source>
</evidence>
<dbReference type="GO" id="GO:0003735">
    <property type="term" value="F:structural constituent of ribosome"/>
    <property type="evidence" value="ECO:0007669"/>
    <property type="project" value="InterPro"/>
</dbReference>
<dbReference type="Gene3D" id="3.90.1180.10">
    <property type="entry name" value="Ribosomal protein L13"/>
    <property type="match status" value="1"/>
</dbReference>
<dbReference type="NCBIfam" id="TIGR01066">
    <property type="entry name" value="rplM_bact"/>
    <property type="match status" value="1"/>
</dbReference>
<comment type="caution">
    <text evidence="8">The sequence shown here is derived from an EMBL/GenBank/DDBJ whole genome shotgun (WGS) entry which is preliminary data.</text>
</comment>
<dbReference type="CDD" id="cd00392">
    <property type="entry name" value="Ribosomal_L13"/>
    <property type="match status" value="1"/>
</dbReference>
<sequence length="146" mass="16284">MKKSTQFAKAGEVERKWVLIDAEGATLGRLATTAAMILRGKNKPQYTPNADTGDFVVVINADKVVLTGVKADHKQYWRYSGYLGGLKLESFREAMEKHPERVVEHAIKGMLPKTTLGRKQGTKLKVYAGPEHPHTAQNPVQIDWRA</sequence>
<comment type="similarity">
    <text evidence="1 5 6">Belongs to the universal ribosomal protein uL13 family.</text>
</comment>
<evidence type="ECO:0000256" key="5">
    <source>
        <dbReference type="HAMAP-Rule" id="MF_01366"/>
    </source>
</evidence>
<evidence type="ECO:0000256" key="7">
    <source>
        <dbReference type="RuleBase" id="RU003878"/>
    </source>
</evidence>
<proteinExistence type="inferred from homology"/>
<dbReference type="AlphaFoldDB" id="A0A921GGK6"/>
<dbReference type="GO" id="GO:0006412">
    <property type="term" value="P:translation"/>
    <property type="evidence" value="ECO:0007669"/>
    <property type="project" value="UniProtKB-UniRule"/>
</dbReference>
<evidence type="ECO:0000256" key="3">
    <source>
        <dbReference type="ARBA" id="ARBA00023274"/>
    </source>
</evidence>
<keyword evidence="2 5" id="KW-0689">Ribosomal protein</keyword>
<keyword evidence="3 5" id="KW-0687">Ribonucleoprotein</keyword>
<reference evidence="8" key="1">
    <citation type="journal article" date="2021" name="PeerJ">
        <title>Extensive microbial diversity within the chicken gut microbiome revealed by metagenomics and culture.</title>
        <authorList>
            <person name="Gilroy R."/>
            <person name="Ravi A."/>
            <person name="Getino M."/>
            <person name="Pursley I."/>
            <person name="Horton D.L."/>
            <person name="Alikhan N.F."/>
            <person name="Baker D."/>
            <person name="Gharbi K."/>
            <person name="Hall N."/>
            <person name="Watson M."/>
            <person name="Adriaenssens E.M."/>
            <person name="Foster-Nyarko E."/>
            <person name="Jarju S."/>
            <person name="Secka A."/>
            <person name="Antonio M."/>
            <person name="Oren A."/>
            <person name="Chaudhuri R.R."/>
            <person name="La Ragione R."/>
            <person name="Hildebrand F."/>
            <person name="Pallen M.J."/>
        </authorList>
    </citation>
    <scope>NUCLEOTIDE SEQUENCE</scope>
    <source>
        <strain evidence="8">CHK124-7917</strain>
    </source>
</reference>
<evidence type="ECO:0000313" key="8">
    <source>
        <dbReference type="EMBL" id="HJF44683.1"/>
    </source>
</evidence>
<dbReference type="Pfam" id="PF00572">
    <property type="entry name" value="Ribosomal_L13"/>
    <property type="match status" value="1"/>
</dbReference>
<dbReference type="HAMAP" id="MF_01366">
    <property type="entry name" value="Ribosomal_uL13"/>
    <property type="match status" value="1"/>
</dbReference>
<dbReference type="InterPro" id="IPR005822">
    <property type="entry name" value="Ribosomal_uL13"/>
</dbReference>
<name>A0A921GGK6_9ACTN</name>
<reference evidence="8" key="2">
    <citation type="submission" date="2021-09" db="EMBL/GenBank/DDBJ databases">
        <authorList>
            <person name="Gilroy R."/>
        </authorList>
    </citation>
    <scope>NUCLEOTIDE SEQUENCE</scope>
    <source>
        <strain evidence="8">CHK124-7917</strain>
    </source>
</reference>
<evidence type="ECO:0000256" key="6">
    <source>
        <dbReference type="RuleBase" id="RU003877"/>
    </source>
</evidence>
<evidence type="ECO:0000256" key="2">
    <source>
        <dbReference type="ARBA" id="ARBA00022980"/>
    </source>
</evidence>
<dbReference type="InterPro" id="IPR036899">
    <property type="entry name" value="Ribosomal_uL13_sf"/>
</dbReference>
<dbReference type="GO" id="GO:0003729">
    <property type="term" value="F:mRNA binding"/>
    <property type="evidence" value="ECO:0007669"/>
    <property type="project" value="TreeGrafter"/>
</dbReference>
<dbReference type="PIRSF" id="PIRSF002181">
    <property type="entry name" value="Ribosomal_L13"/>
    <property type="match status" value="1"/>
</dbReference>
<dbReference type="InterPro" id="IPR005823">
    <property type="entry name" value="Ribosomal_uL13_bac-type"/>
</dbReference>
<dbReference type="EMBL" id="DYWQ01000044">
    <property type="protein sequence ID" value="HJF44683.1"/>
    <property type="molecule type" value="Genomic_DNA"/>
</dbReference>
<comment type="function">
    <text evidence="5 7">This protein is one of the early assembly proteins of the 50S ribosomal subunit, although it is not seen to bind rRNA by itself. It is important during the early stages of 50S assembly.</text>
</comment>
<dbReference type="RefSeq" id="WP_075278931.1">
    <property type="nucleotide sequence ID" value="NZ_CALUGK010000016.1"/>
</dbReference>
<dbReference type="PANTHER" id="PTHR11545:SF2">
    <property type="entry name" value="LARGE RIBOSOMAL SUBUNIT PROTEIN UL13M"/>
    <property type="match status" value="1"/>
</dbReference>
<dbReference type="PROSITE" id="PS00783">
    <property type="entry name" value="RIBOSOMAL_L13"/>
    <property type="match status" value="1"/>
</dbReference>